<evidence type="ECO:0000256" key="2">
    <source>
        <dbReference type="ARBA" id="ARBA00010992"/>
    </source>
</evidence>
<dbReference type="PRINTS" id="PR00171">
    <property type="entry name" value="SUGRTRNSPORT"/>
</dbReference>
<dbReference type="PROSITE" id="PS00217">
    <property type="entry name" value="SUGAR_TRANSPORT_2"/>
    <property type="match status" value="1"/>
</dbReference>
<dbReference type="Proteomes" id="UP000694888">
    <property type="component" value="Unplaced"/>
</dbReference>
<feature type="transmembrane region" description="Helical" evidence="8">
    <location>
        <begin position="645"/>
        <end position="663"/>
    </location>
</feature>
<keyword evidence="10" id="KW-1185">Reference proteome</keyword>
<dbReference type="InterPro" id="IPR005828">
    <property type="entry name" value="MFS_sugar_transport-like"/>
</dbReference>
<keyword evidence="6 8" id="KW-0472">Membrane</keyword>
<dbReference type="PANTHER" id="PTHR48020:SF12">
    <property type="entry name" value="PROTON MYO-INOSITOL COTRANSPORTER"/>
    <property type="match status" value="1"/>
</dbReference>
<comment type="similarity">
    <text evidence="2">Belongs to the major facilitator superfamily. Sugar transporter (TC 2.A.1.1) family.</text>
</comment>
<dbReference type="PANTHER" id="PTHR48020">
    <property type="entry name" value="PROTON MYO-INOSITOL COTRANSPORTER"/>
    <property type="match status" value="1"/>
</dbReference>
<evidence type="ECO:0000256" key="4">
    <source>
        <dbReference type="ARBA" id="ARBA00022692"/>
    </source>
</evidence>
<feature type="transmembrane region" description="Helical" evidence="8">
    <location>
        <begin position="223"/>
        <end position="240"/>
    </location>
</feature>
<feature type="compositionally biased region" description="Polar residues" evidence="7">
    <location>
        <begin position="28"/>
        <end position="42"/>
    </location>
</feature>
<dbReference type="InterPro" id="IPR036259">
    <property type="entry name" value="MFS_trans_sf"/>
</dbReference>
<dbReference type="RefSeq" id="XP_035827751.1">
    <property type="nucleotide sequence ID" value="XM_035971858.1"/>
</dbReference>
<dbReference type="GeneID" id="101846683"/>
<feature type="domain" description="Major facilitator superfamily (MFS) profile" evidence="9">
    <location>
        <begin position="158"/>
        <end position="667"/>
    </location>
</feature>
<dbReference type="InterPro" id="IPR020846">
    <property type="entry name" value="MFS_dom"/>
</dbReference>
<evidence type="ECO:0000256" key="7">
    <source>
        <dbReference type="SAM" id="MobiDB-lite"/>
    </source>
</evidence>
<feature type="transmembrane region" description="Helical" evidence="8">
    <location>
        <begin position="397"/>
        <end position="420"/>
    </location>
</feature>
<keyword evidence="3" id="KW-0813">Transport</keyword>
<accession>A0ABM1VZA8</accession>
<evidence type="ECO:0000256" key="8">
    <source>
        <dbReference type="SAM" id="Phobius"/>
    </source>
</evidence>
<feature type="transmembrane region" description="Helical" evidence="8">
    <location>
        <begin position="246"/>
        <end position="269"/>
    </location>
</feature>
<feature type="transmembrane region" description="Helical" evidence="8">
    <location>
        <begin position="156"/>
        <end position="176"/>
    </location>
</feature>
<feature type="transmembrane region" description="Helical" evidence="8">
    <location>
        <begin position="613"/>
        <end position="633"/>
    </location>
</feature>
<dbReference type="InterPro" id="IPR005829">
    <property type="entry name" value="Sugar_transporter_CS"/>
</dbReference>
<feature type="transmembrane region" description="Helical" evidence="8">
    <location>
        <begin position="465"/>
        <end position="484"/>
    </location>
</feature>
<dbReference type="SUPFAM" id="SSF103473">
    <property type="entry name" value="MFS general substrate transporter"/>
    <property type="match status" value="1"/>
</dbReference>
<feature type="transmembrane region" description="Helical" evidence="8">
    <location>
        <begin position="432"/>
        <end position="453"/>
    </location>
</feature>
<reference evidence="11" key="1">
    <citation type="submission" date="2025-08" db="UniProtKB">
        <authorList>
            <consortium name="RefSeq"/>
        </authorList>
    </citation>
    <scope>IDENTIFICATION</scope>
</reference>
<evidence type="ECO:0000259" key="9">
    <source>
        <dbReference type="PROSITE" id="PS50850"/>
    </source>
</evidence>
<evidence type="ECO:0000256" key="5">
    <source>
        <dbReference type="ARBA" id="ARBA00022989"/>
    </source>
</evidence>
<evidence type="ECO:0000256" key="6">
    <source>
        <dbReference type="ARBA" id="ARBA00023136"/>
    </source>
</evidence>
<protein>
    <submittedName>
        <fullName evidence="11">Inositol transporter 1</fullName>
    </submittedName>
</protein>
<evidence type="ECO:0000313" key="11">
    <source>
        <dbReference type="RefSeq" id="XP_035827751.1"/>
    </source>
</evidence>
<keyword evidence="5 8" id="KW-1133">Transmembrane helix</keyword>
<feature type="transmembrane region" description="Helical" evidence="8">
    <location>
        <begin position="312"/>
        <end position="333"/>
    </location>
</feature>
<feature type="region of interest" description="Disordered" evidence="7">
    <location>
        <begin position="1"/>
        <end position="42"/>
    </location>
</feature>
<name>A0ABM1VZA8_APLCA</name>
<keyword evidence="4 8" id="KW-0812">Transmembrane</keyword>
<dbReference type="PROSITE" id="PS50850">
    <property type="entry name" value="MFS"/>
    <property type="match status" value="1"/>
</dbReference>
<feature type="compositionally biased region" description="Basic and acidic residues" evidence="7">
    <location>
        <begin position="1"/>
        <end position="25"/>
    </location>
</feature>
<proteinExistence type="inferred from homology"/>
<dbReference type="Pfam" id="PF00083">
    <property type="entry name" value="Sugar_tr"/>
    <property type="match status" value="2"/>
</dbReference>
<dbReference type="Gene3D" id="1.20.1250.20">
    <property type="entry name" value="MFS general substrate transporter like domains"/>
    <property type="match status" value="2"/>
</dbReference>
<organism evidence="10 11">
    <name type="scientific">Aplysia californica</name>
    <name type="common">California sea hare</name>
    <dbReference type="NCBI Taxonomy" id="6500"/>
    <lineage>
        <taxon>Eukaryota</taxon>
        <taxon>Metazoa</taxon>
        <taxon>Spiralia</taxon>
        <taxon>Lophotrochozoa</taxon>
        <taxon>Mollusca</taxon>
        <taxon>Gastropoda</taxon>
        <taxon>Heterobranchia</taxon>
        <taxon>Euthyneura</taxon>
        <taxon>Tectipleura</taxon>
        <taxon>Aplysiida</taxon>
        <taxon>Aplysioidea</taxon>
        <taxon>Aplysiidae</taxon>
        <taxon>Aplysia</taxon>
    </lineage>
</organism>
<evidence type="ECO:0000256" key="1">
    <source>
        <dbReference type="ARBA" id="ARBA00004141"/>
    </source>
</evidence>
<dbReference type="InterPro" id="IPR050814">
    <property type="entry name" value="Myo-inositol_Transporter"/>
</dbReference>
<evidence type="ECO:0000313" key="10">
    <source>
        <dbReference type="Proteomes" id="UP000694888"/>
    </source>
</evidence>
<sequence>MAHSEDEFKEVVSVEPPIHDKHDDIFSDPTSATEEKTTTGQNLFTTQKLFQTGSKPASFLDRASITSKLPHPSILSSRLSNTKSIASSNRASFLPILEALGSDADNSYRDSQLKRAQHENVKRKQSVLSEMREKQSIVVDNIKVQRVDFKHPKEPYLLAVVLVVSGLASGYENAAFSEVKKMMTSQFELGELWTKALSESFNICAAMGSLLAGFSTDTVGRKICVIFSSLQFIIGGYIMGTASGPVAVLIGRFFYGFGTGIASAVVPAYIAECSPSGIRGFLVTFFQLSITTGVFLAHVVSVSVFDYGETEWRWLISLPAFFGIAQLVFLTAFPDSPRYKVMMNDSLAADLILKDLRQIPDTSRELSEIERSVSVNRPVHGCKVIKEIAVTPHVRKAVLTGCLLVVLQQFCGINAVIFWISHTLRNAGFNLGNVNFGLLSAACNMLATVPAFWMVERNGRKPTLVMSYVCMCLALLMISTSFSLSEYDSVATSPSFETVDVKKLGFCTNYTTCYNCVRDISCGFCSINVDGEAVEGSCVPAESKDFASVGRCMDNSTFKSKYEIIFKFSLCPSQYSILSVMAIFVFLLAYGPGAGPMTLLLCSEMTPQWARGFSVGLTSTLNWVLHGVVLYIFDRMGEDQPGMVFLGFACVCFVAATLTAIFVHETRGISLEDTELLFMPRKLRKLIVMRRQVEVEKLVEAKTKKRRMI</sequence>
<comment type="subcellular location">
    <subcellularLocation>
        <location evidence="1">Membrane</location>
        <topology evidence="1">Multi-pass membrane protein</topology>
    </subcellularLocation>
</comment>
<gene>
    <name evidence="11" type="primary">LOC101846683</name>
</gene>
<evidence type="ECO:0000256" key="3">
    <source>
        <dbReference type="ARBA" id="ARBA00022448"/>
    </source>
</evidence>
<feature type="transmembrane region" description="Helical" evidence="8">
    <location>
        <begin position="577"/>
        <end position="601"/>
    </location>
</feature>
<feature type="transmembrane region" description="Helical" evidence="8">
    <location>
        <begin position="281"/>
        <end position="300"/>
    </location>
</feature>
<dbReference type="InterPro" id="IPR003663">
    <property type="entry name" value="Sugar/inositol_transpt"/>
</dbReference>